<keyword evidence="4 9" id="KW-0418">Kinase</keyword>
<feature type="compositionally biased region" description="Pro residues" evidence="6">
    <location>
        <begin position="576"/>
        <end position="599"/>
    </location>
</feature>
<evidence type="ECO:0000256" key="4">
    <source>
        <dbReference type="ARBA" id="ARBA00022777"/>
    </source>
</evidence>
<evidence type="ECO:0000313" key="9">
    <source>
        <dbReference type="EMBL" id="MBK1835573.1"/>
    </source>
</evidence>
<dbReference type="RefSeq" id="WP_200393009.1">
    <property type="nucleotide sequence ID" value="NZ_JAENIO010000062.1"/>
</dbReference>
<keyword evidence="10" id="KW-1185">Reference proteome</keyword>
<dbReference type="InterPro" id="IPR050660">
    <property type="entry name" value="NEK_Ser/Thr_kinase"/>
</dbReference>
<dbReference type="AlphaFoldDB" id="A0A934RUC3"/>
<keyword evidence="5" id="KW-0067">ATP-binding</keyword>
<dbReference type="InterPro" id="IPR016024">
    <property type="entry name" value="ARM-type_fold"/>
</dbReference>
<feature type="compositionally biased region" description="Polar residues" evidence="6">
    <location>
        <begin position="615"/>
        <end position="629"/>
    </location>
</feature>
<dbReference type="InterPro" id="IPR000719">
    <property type="entry name" value="Prot_kinase_dom"/>
</dbReference>
<evidence type="ECO:0000256" key="5">
    <source>
        <dbReference type="ARBA" id="ARBA00022840"/>
    </source>
</evidence>
<evidence type="ECO:0000256" key="7">
    <source>
        <dbReference type="SAM" id="Phobius"/>
    </source>
</evidence>
<evidence type="ECO:0000259" key="8">
    <source>
        <dbReference type="PROSITE" id="PS50011"/>
    </source>
</evidence>
<keyword evidence="3" id="KW-0547">Nucleotide-binding</keyword>
<dbReference type="InterPro" id="IPR011009">
    <property type="entry name" value="Kinase-like_dom_sf"/>
</dbReference>
<keyword evidence="7" id="KW-0812">Transmembrane</keyword>
<dbReference type="Gene3D" id="1.25.10.10">
    <property type="entry name" value="Leucine-rich Repeat Variant"/>
    <property type="match status" value="1"/>
</dbReference>
<dbReference type="SMART" id="SM00220">
    <property type="entry name" value="S_TKc"/>
    <property type="match status" value="1"/>
</dbReference>
<reference evidence="9" key="1">
    <citation type="submission" date="2021-01" db="EMBL/GenBank/DDBJ databases">
        <title>Modified the classification status of verrucomicrobia.</title>
        <authorList>
            <person name="Feng X."/>
        </authorList>
    </citation>
    <scope>NUCLEOTIDE SEQUENCE</scope>
    <source>
        <strain evidence="9">KCTC 12986</strain>
    </source>
</reference>
<dbReference type="PANTHER" id="PTHR43671:SF13">
    <property type="entry name" value="SERINE_THREONINE-PROTEIN KINASE NEK2"/>
    <property type="match status" value="1"/>
</dbReference>
<keyword evidence="7" id="KW-1133">Transmembrane helix</keyword>
<protein>
    <recommendedName>
        <fullName evidence="1">non-specific serine/threonine protein kinase</fullName>
        <ecNumber evidence="1">2.7.11.1</ecNumber>
    </recommendedName>
</protein>
<feature type="compositionally biased region" description="Low complexity" evidence="6">
    <location>
        <begin position="504"/>
        <end position="514"/>
    </location>
</feature>
<evidence type="ECO:0000256" key="6">
    <source>
        <dbReference type="SAM" id="MobiDB-lite"/>
    </source>
</evidence>
<comment type="caution">
    <text evidence="9">The sequence shown here is derived from an EMBL/GenBank/DDBJ whole genome shotgun (WGS) entry which is preliminary data.</text>
</comment>
<feature type="domain" description="Protein kinase" evidence="8">
    <location>
        <begin position="6"/>
        <end position="274"/>
    </location>
</feature>
<dbReference type="PROSITE" id="PS00108">
    <property type="entry name" value="PROTEIN_KINASE_ST"/>
    <property type="match status" value="1"/>
</dbReference>
<dbReference type="InterPro" id="IPR011989">
    <property type="entry name" value="ARM-like"/>
</dbReference>
<dbReference type="EC" id="2.7.11.1" evidence="1"/>
<dbReference type="Pfam" id="PF00069">
    <property type="entry name" value="Pkinase"/>
    <property type="match status" value="1"/>
</dbReference>
<dbReference type="SUPFAM" id="SSF56112">
    <property type="entry name" value="Protein kinase-like (PK-like)"/>
    <property type="match status" value="1"/>
</dbReference>
<feature type="compositionally biased region" description="Acidic residues" evidence="6">
    <location>
        <begin position="330"/>
        <end position="344"/>
    </location>
</feature>
<organism evidence="9 10">
    <name type="scientific">Roseibacillus ishigakijimensis</name>
    <dbReference type="NCBI Taxonomy" id="454146"/>
    <lineage>
        <taxon>Bacteria</taxon>
        <taxon>Pseudomonadati</taxon>
        <taxon>Verrucomicrobiota</taxon>
        <taxon>Verrucomicrobiia</taxon>
        <taxon>Verrucomicrobiales</taxon>
        <taxon>Verrucomicrobiaceae</taxon>
        <taxon>Roseibacillus</taxon>
    </lineage>
</organism>
<dbReference type="GO" id="GO:0004674">
    <property type="term" value="F:protein serine/threonine kinase activity"/>
    <property type="evidence" value="ECO:0007669"/>
    <property type="project" value="UniProtKB-EC"/>
</dbReference>
<dbReference type="CDD" id="cd14014">
    <property type="entry name" value="STKc_PknB_like"/>
    <property type="match status" value="1"/>
</dbReference>
<evidence type="ECO:0000256" key="3">
    <source>
        <dbReference type="ARBA" id="ARBA00022741"/>
    </source>
</evidence>
<evidence type="ECO:0000256" key="1">
    <source>
        <dbReference type="ARBA" id="ARBA00012513"/>
    </source>
</evidence>
<dbReference type="Gene3D" id="1.10.510.10">
    <property type="entry name" value="Transferase(Phosphotransferase) domain 1"/>
    <property type="match status" value="1"/>
</dbReference>
<dbReference type="SUPFAM" id="SSF48371">
    <property type="entry name" value="ARM repeat"/>
    <property type="match status" value="1"/>
</dbReference>
<feature type="compositionally biased region" description="Basic and acidic residues" evidence="6">
    <location>
        <begin position="467"/>
        <end position="484"/>
    </location>
</feature>
<gene>
    <name evidence="9" type="ORF">JIN78_16010</name>
</gene>
<dbReference type="GO" id="GO:0005524">
    <property type="term" value="F:ATP binding"/>
    <property type="evidence" value="ECO:0007669"/>
    <property type="project" value="UniProtKB-KW"/>
</dbReference>
<dbReference type="PANTHER" id="PTHR43671">
    <property type="entry name" value="SERINE/THREONINE-PROTEIN KINASE NEK"/>
    <property type="match status" value="1"/>
</dbReference>
<dbReference type="PROSITE" id="PS50011">
    <property type="entry name" value="PROTEIN_KINASE_DOM"/>
    <property type="match status" value="1"/>
</dbReference>
<feature type="transmembrane region" description="Helical" evidence="7">
    <location>
        <begin position="645"/>
        <end position="666"/>
    </location>
</feature>
<dbReference type="Proteomes" id="UP000604083">
    <property type="component" value="Unassembled WGS sequence"/>
</dbReference>
<dbReference type="InterPro" id="IPR008271">
    <property type="entry name" value="Ser/Thr_kinase_AS"/>
</dbReference>
<evidence type="ECO:0000313" key="10">
    <source>
        <dbReference type="Proteomes" id="UP000604083"/>
    </source>
</evidence>
<feature type="region of interest" description="Disordered" evidence="6">
    <location>
        <begin position="325"/>
        <end position="629"/>
    </location>
</feature>
<sequence>MSDERYEIRGKIGQGGVGAVYRAFDRNLSREVAIKRVLTEEGYDPQNAEDGATRALLKEATALCSIQHPHIVTVYDAGVDQDGPFVIMELLSGRTLDEVAEDGPMSWPDFRETAVQSLEALIAAQDLDLVHRDLKPSNVMVTRLPSGKIQIKLVDFGLAKFSAKPSLQTIDHGDAVFGSIHFMAPEQFERVPLDRRTDMYSLGCVFYYCLTGKFPFDAETAPMVMVAHLHNTFTPLREHRPDLPDWVCQWVEWHIARQPDDRPDSAREALERFWAFEQPQHQTAPVAEVVPATQIQSAVPYKEGEKPNRLTGPVPLHVAATLQNQSQDQATEEPAENEPAEEAGEVSHGQEVRAAADPAVAAEKPTALPEAGKTAPDAPGTTPDASGTAPDASGTAPEASGTAPEASGTTPDASGTAPDAPGTTPEASGTAPDASGTAPDASGTAPDASGMAPDASGTAPDAQEVPPKTEKVSPKAQDAGEKKSPRPVKKAAQKKAAPAPPAEKGPQVPAGQSAPPAPAPPAAKPQPPVAPIAAKKRSAPVAPRRAAPASPSAPVGGAPPRTLPPAGGPVRTAPAPASPPAASPVKLPPLQPAATPAPKPSLSSLPTPASGLAASPQSIQPQVPMSDNSPADAQLLLAKKKSNNAVKVTVAVMLGILILVAGVFVYDAMGKSKVREELNQLMKEAANPATKEVALTGEQVEAFLAEAATIDTATDKGAIYQTLYLGKAADGTDIDQRVAEFATEEAIPEQVRDKLFQIVERRGGEAGIPYLLKFAEDSADEAAVEAALDATGENLQPRHLPTLYDLIAAADSPQVRGAAERAVRRNLLVRKNNSVAAKDLLAAYEGSSSAPAKETFLRLLGTTARPEAEKAIESALASEENSLVVAAYSALANWRDDSQFARHLEALQGEETTFRRSHAFDSVITLLTGDAEIAEDDLQAHWTSLASDLRDVREKRAFITKLAVRSDPWAIALIEPLTDDPDDDTSFLAEKAVEKMTARSK</sequence>
<dbReference type="EMBL" id="JAENIO010000062">
    <property type="protein sequence ID" value="MBK1835573.1"/>
    <property type="molecule type" value="Genomic_DNA"/>
</dbReference>
<feature type="compositionally biased region" description="Pro residues" evidence="6">
    <location>
        <begin position="515"/>
        <end position="530"/>
    </location>
</feature>
<name>A0A934RUC3_9BACT</name>
<keyword evidence="2" id="KW-0808">Transferase</keyword>
<keyword evidence="7" id="KW-0472">Membrane</keyword>
<feature type="compositionally biased region" description="Low complexity" evidence="6">
    <location>
        <begin position="355"/>
        <end position="367"/>
    </location>
</feature>
<feature type="compositionally biased region" description="Low complexity" evidence="6">
    <location>
        <begin position="539"/>
        <end position="560"/>
    </location>
</feature>
<accession>A0A934RUC3</accession>
<dbReference type="Gene3D" id="3.30.200.20">
    <property type="entry name" value="Phosphorylase Kinase, domain 1"/>
    <property type="match status" value="1"/>
</dbReference>
<proteinExistence type="predicted"/>
<evidence type="ECO:0000256" key="2">
    <source>
        <dbReference type="ARBA" id="ARBA00022679"/>
    </source>
</evidence>